<evidence type="ECO:0000313" key="11">
    <source>
        <dbReference type="Proteomes" id="UP001626536"/>
    </source>
</evidence>
<dbReference type="Pfam" id="PF04143">
    <property type="entry name" value="Sulf_transp"/>
    <property type="match status" value="1"/>
</dbReference>
<evidence type="ECO:0000256" key="8">
    <source>
        <dbReference type="ARBA" id="ARBA00035655"/>
    </source>
</evidence>
<proteinExistence type="inferred from homology"/>
<name>A0ABZ0HU02_9HYPH</name>
<evidence type="ECO:0000256" key="6">
    <source>
        <dbReference type="ARBA" id="ARBA00022989"/>
    </source>
</evidence>
<keyword evidence="5 9" id="KW-0812">Transmembrane</keyword>
<feature type="transmembrane region" description="Helical" evidence="9">
    <location>
        <begin position="84"/>
        <end position="101"/>
    </location>
</feature>
<evidence type="ECO:0000256" key="5">
    <source>
        <dbReference type="ARBA" id="ARBA00022692"/>
    </source>
</evidence>
<reference evidence="10 11" key="1">
    <citation type="submission" date="2023-10" db="EMBL/GenBank/DDBJ databases">
        <title>Novel methanotroph of the genus Methylocapsa from a subarctic wetland.</title>
        <authorList>
            <person name="Belova S.E."/>
            <person name="Oshkin I.Y."/>
            <person name="Miroshnikov K."/>
            <person name="Dedysh S.N."/>
        </authorList>
    </citation>
    <scope>NUCLEOTIDE SEQUENCE [LARGE SCALE GENOMIC DNA]</scope>
    <source>
        <strain evidence="10 11">RX1</strain>
    </source>
</reference>
<evidence type="ECO:0000256" key="1">
    <source>
        <dbReference type="ARBA" id="ARBA00004429"/>
    </source>
</evidence>
<keyword evidence="4" id="KW-0997">Cell inner membrane</keyword>
<keyword evidence="11" id="KW-1185">Reference proteome</keyword>
<dbReference type="PANTHER" id="PTHR30574:SF1">
    <property type="entry name" value="SULPHUR TRANSPORT DOMAIN-CONTAINING PROTEIN"/>
    <property type="match status" value="1"/>
</dbReference>
<dbReference type="PANTHER" id="PTHR30574">
    <property type="entry name" value="INNER MEMBRANE PROTEIN YEDE"/>
    <property type="match status" value="1"/>
</dbReference>
<comment type="subcellular location">
    <subcellularLocation>
        <location evidence="1">Cell inner membrane</location>
        <topology evidence="1">Multi-pass membrane protein</topology>
    </subcellularLocation>
</comment>
<organism evidence="10 11">
    <name type="scientific">Methylocapsa polymorpha</name>
    <dbReference type="NCBI Taxonomy" id="3080828"/>
    <lineage>
        <taxon>Bacteria</taxon>
        <taxon>Pseudomonadati</taxon>
        <taxon>Pseudomonadota</taxon>
        <taxon>Alphaproteobacteria</taxon>
        <taxon>Hyphomicrobiales</taxon>
        <taxon>Beijerinckiaceae</taxon>
        <taxon>Methylocapsa</taxon>
    </lineage>
</organism>
<evidence type="ECO:0000256" key="4">
    <source>
        <dbReference type="ARBA" id="ARBA00022519"/>
    </source>
</evidence>
<evidence type="ECO:0000313" key="10">
    <source>
        <dbReference type="EMBL" id="WOJ90305.1"/>
    </source>
</evidence>
<keyword evidence="6 9" id="KW-1133">Transmembrane helix</keyword>
<dbReference type="InterPro" id="IPR007272">
    <property type="entry name" value="Sulf_transp_TsuA/YedE"/>
</dbReference>
<keyword evidence="3" id="KW-1003">Cell membrane</keyword>
<feature type="transmembrane region" description="Helical" evidence="9">
    <location>
        <begin position="12"/>
        <end position="29"/>
    </location>
</feature>
<protein>
    <submittedName>
        <fullName evidence="10">YeeE/YedE thiosulfate transporter family protein</fullName>
    </submittedName>
</protein>
<evidence type="ECO:0000256" key="3">
    <source>
        <dbReference type="ARBA" id="ARBA00022475"/>
    </source>
</evidence>
<comment type="similarity">
    <text evidence="8">Belongs to the TsuA/YedE (TC 9.B.102) family.</text>
</comment>
<dbReference type="Proteomes" id="UP001626536">
    <property type="component" value="Chromosome"/>
</dbReference>
<evidence type="ECO:0000256" key="9">
    <source>
        <dbReference type="SAM" id="Phobius"/>
    </source>
</evidence>
<gene>
    <name evidence="10" type="ORF">RZS28_03115</name>
</gene>
<dbReference type="RefSeq" id="WP_407339752.1">
    <property type="nucleotide sequence ID" value="NZ_CP136862.1"/>
</dbReference>
<keyword evidence="7 9" id="KW-0472">Membrane</keyword>
<sequence length="144" mass="14614">MASFISQTYLQSLAGGALIGLASALYLLFDGRIAGVSSVVSGAISVTGENQLRNIAFVAGLILGPVLYRLGFGAWPIVHIEAKLWTMALAGFLVGFGARLGSGCTAGHGVCGLARLSPRSMAAVATFLVVGMLTVAVMNVLGAS</sequence>
<feature type="transmembrane region" description="Helical" evidence="9">
    <location>
        <begin position="55"/>
        <end position="72"/>
    </location>
</feature>
<feature type="transmembrane region" description="Helical" evidence="9">
    <location>
        <begin position="121"/>
        <end position="141"/>
    </location>
</feature>
<accession>A0ABZ0HU02</accession>
<dbReference type="EMBL" id="CP136862">
    <property type="protein sequence ID" value="WOJ90305.1"/>
    <property type="molecule type" value="Genomic_DNA"/>
</dbReference>
<keyword evidence="2" id="KW-0813">Transport</keyword>
<evidence type="ECO:0000256" key="2">
    <source>
        <dbReference type="ARBA" id="ARBA00022448"/>
    </source>
</evidence>
<evidence type="ECO:0000256" key="7">
    <source>
        <dbReference type="ARBA" id="ARBA00023136"/>
    </source>
</evidence>